<evidence type="ECO:0000256" key="9">
    <source>
        <dbReference type="RuleBase" id="RU362112"/>
    </source>
</evidence>
<comment type="cofactor">
    <cofactor evidence="9">
        <name>Ca(2+)</name>
        <dbReference type="ChEBI" id="CHEBI:29108"/>
    </cofactor>
    <text evidence="9">Binds 2 calcium ions per subunit.</text>
</comment>
<dbReference type="Proteomes" id="UP000472263">
    <property type="component" value="Chromosome 16"/>
</dbReference>
<evidence type="ECO:0000256" key="1">
    <source>
        <dbReference type="ARBA" id="ARBA00004613"/>
    </source>
</evidence>
<evidence type="ECO:0000313" key="12">
    <source>
        <dbReference type="Proteomes" id="UP000472263"/>
    </source>
</evidence>
<evidence type="ECO:0000256" key="6">
    <source>
        <dbReference type="ARBA" id="ARBA00023157"/>
    </source>
</evidence>
<reference evidence="11" key="1">
    <citation type="submission" date="2019-06" db="EMBL/GenBank/DDBJ databases">
        <authorList>
            <consortium name="Wellcome Sanger Institute Data Sharing"/>
        </authorList>
    </citation>
    <scope>NUCLEOTIDE SEQUENCE [LARGE SCALE GENOMIC DNA]</scope>
</reference>
<name>A0A668AJJ8_9TELE</name>
<keyword evidence="6" id="KW-1015">Disulfide bond</keyword>
<evidence type="ECO:0000256" key="7">
    <source>
        <dbReference type="ARBA" id="ARBA00038102"/>
    </source>
</evidence>
<dbReference type="InterPro" id="IPR051005">
    <property type="entry name" value="Pentraxin_domain"/>
</dbReference>
<comment type="similarity">
    <text evidence="7 9">Belongs to the pentraxin family.</text>
</comment>
<organism evidence="11 12">
    <name type="scientific">Myripristis murdjan</name>
    <name type="common">pinecone soldierfish</name>
    <dbReference type="NCBI Taxonomy" id="586833"/>
    <lineage>
        <taxon>Eukaryota</taxon>
        <taxon>Metazoa</taxon>
        <taxon>Chordata</taxon>
        <taxon>Craniata</taxon>
        <taxon>Vertebrata</taxon>
        <taxon>Euteleostomi</taxon>
        <taxon>Actinopterygii</taxon>
        <taxon>Neopterygii</taxon>
        <taxon>Teleostei</taxon>
        <taxon>Neoteleostei</taxon>
        <taxon>Acanthomorphata</taxon>
        <taxon>Holocentriformes</taxon>
        <taxon>Holocentridae</taxon>
        <taxon>Myripristis</taxon>
    </lineage>
</organism>
<reference evidence="11" key="3">
    <citation type="submission" date="2025-09" db="UniProtKB">
        <authorList>
            <consortium name="Ensembl"/>
        </authorList>
    </citation>
    <scope>IDENTIFICATION</scope>
</reference>
<dbReference type="PANTHER" id="PTHR45869:SF7">
    <property type="entry name" value="C-REACTIVE PROTEIN"/>
    <property type="match status" value="1"/>
</dbReference>
<proteinExistence type="inferred from homology"/>
<evidence type="ECO:0000256" key="5">
    <source>
        <dbReference type="ARBA" id="ARBA00022837"/>
    </source>
</evidence>
<dbReference type="GO" id="GO:0046872">
    <property type="term" value="F:metal ion binding"/>
    <property type="evidence" value="ECO:0007669"/>
    <property type="project" value="UniProtKB-KW"/>
</dbReference>
<dbReference type="Ensembl" id="ENSMMDT00005049138.1">
    <property type="protein sequence ID" value="ENSMMDP00005048189.1"/>
    <property type="gene ID" value="ENSMMDG00005021882.1"/>
</dbReference>
<keyword evidence="5 9" id="KW-0106">Calcium</keyword>
<dbReference type="SUPFAM" id="SSF49899">
    <property type="entry name" value="Concanavalin A-like lectins/glucanases"/>
    <property type="match status" value="1"/>
</dbReference>
<evidence type="ECO:0000256" key="3">
    <source>
        <dbReference type="ARBA" id="ARBA00022723"/>
    </source>
</evidence>
<keyword evidence="12" id="KW-1185">Reference proteome</keyword>
<dbReference type="FunFam" id="2.60.120.200:FF:000070">
    <property type="entry name" value="Serum amyloid P-component"/>
    <property type="match status" value="1"/>
</dbReference>
<dbReference type="InParanoid" id="A0A668AJJ8"/>
<keyword evidence="2" id="KW-0964">Secreted</keyword>
<evidence type="ECO:0000256" key="8">
    <source>
        <dbReference type="PROSITE-ProRule" id="PRU01172"/>
    </source>
</evidence>
<accession>A0A668AJJ8</accession>
<sequence>NHSFIHLLNRLSSLGSRGGGCWSLSQHSQGEDLSGKMFTFPQQTSTAHVKLSTTREDFSAVTVCLRSFTDLSRNHVLFSLATPSAANDLMIFKWAPANQIEIAARNVGAVFDGQEYTLNAWLSVCATWDSASGLEQLWLNGKPSSRKFTSAGSNIRGRAIITLGQEQDSYGGGFDAKQSFVGMISDVHMWDYVLSPYEIHCYMDNINFTPGNVLNWRALDFQITGRVLLEEKQNIFH</sequence>
<protein>
    <recommendedName>
        <fullName evidence="9">Pentraxin family member</fullName>
    </recommendedName>
</protein>
<reference evidence="11" key="2">
    <citation type="submission" date="2025-08" db="UniProtKB">
        <authorList>
            <consortium name="Ensembl"/>
        </authorList>
    </citation>
    <scope>IDENTIFICATION</scope>
</reference>
<dbReference type="PROSITE" id="PS51828">
    <property type="entry name" value="PTX_2"/>
    <property type="match status" value="1"/>
</dbReference>
<feature type="domain" description="Pentraxin (PTX)" evidence="10">
    <location>
        <begin position="34"/>
        <end position="235"/>
    </location>
</feature>
<evidence type="ECO:0000256" key="2">
    <source>
        <dbReference type="ARBA" id="ARBA00022525"/>
    </source>
</evidence>
<keyword evidence="3 9" id="KW-0479">Metal-binding</keyword>
<dbReference type="Gene3D" id="2.60.120.200">
    <property type="match status" value="1"/>
</dbReference>
<keyword evidence="4" id="KW-0732">Signal</keyword>
<dbReference type="InterPro" id="IPR013320">
    <property type="entry name" value="ConA-like_dom_sf"/>
</dbReference>
<evidence type="ECO:0000256" key="4">
    <source>
        <dbReference type="ARBA" id="ARBA00022729"/>
    </source>
</evidence>
<comment type="subcellular location">
    <subcellularLocation>
        <location evidence="1 9">Secreted</location>
    </subcellularLocation>
</comment>
<evidence type="ECO:0000259" key="10">
    <source>
        <dbReference type="PROSITE" id="PS51828"/>
    </source>
</evidence>
<dbReference type="Pfam" id="PF00354">
    <property type="entry name" value="Pentaxin"/>
    <property type="match status" value="1"/>
</dbReference>
<dbReference type="InterPro" id="IPR001759">
    <property type="entry name" value="PTX_dom"/>
</dbReference>
<dbReference type="GeneTree" id="ENSGT01100000263515"/>
<dbReference type="PRINTS" id="PR00895">
    <property type="entry name" value="PENTAXIN"/>
</dbReference>
<evidence type="ECO:0000313" key="11">
    <source>
        <dbReference type="Ensembl" id="ENSMMDP00005048189.1"/>
    </source>
</evidence>
<dbReference type="SMART" id="SM00159">
    <property type="entry name" value="PTX"/>
    <property type="match status" value="1"/>
</dbReference>
<dbReference type="GO" id="GO:0005576">
    <property type="term" value="C:extracellular region"/>
    <property type="evidence" value="ECO:0007669"/>
    <property type="project" value="UniProtKB-SubCell"/>
</dbReference>
<comment type="caution">
    <text evidence="8">Lacks conserved residue(s) required for the propagation of feature annotation.</text>
</comment>
<dbReference type="PANTHER" id="PTHR45869">
    <property type="entry name" value="C-REACTIVE PROTEIN-RELATED"/>
    <property type="match status" value="1"/>
</dbReference>
<dbReference type="AlphaFoldDB" id="A0A668AJJ8"/>
<comment type="subunit">
    <text evidence="9">Homopentamer. Pentaxin (or pentraxin) have a discoid arrangement of 5 non-covalently bound subunits.</text>
</comment>